<evidence type="ECO:0000256" key="7">
    <source>
        <dbReference type="ARBA" id="ARBA00023077"/>
    </source>
</evidence>
<evidence type="ECO:0000256" key="3">
    <source>
        <dbReference type="ARBA" id="ARBA00022496"/>
    </source>
</evidence>
<dbReference type="PANTHER" id="PTHR32552:SF81">
    <property type="entry name" value="TONB-DEPENDENT OUTER MEMBRANE RECEPTOR"/>
    <property type="match status" value="1"/>
</dbReference>
<comment type="subcellular location">
    <subcellularLocation>
        <location evidence="1">Cell outer membrane</location>
        <topology evidence="1">Multi-pass membrane protein</topology>
    </subcellularLocation>
</comment>
<keyword evidence="3" id="KW-0410">Iron transport</keyword>
<keyword evidence="7" id="KW-0798">TonB box</keyword>
<dbReference type="InterPro" id="IPR036942">
    <property type="entry name" value="Beta-barrel_TonB_sf"/>
</dbReference>
<evidence type="ECO:0000256" key="1">
    <source>
        <dbReference type="ARBA" id="ARBA00004571"/>
    </source>
</evidence>
<evidence type="ECO:0000256" key="5">
    <source>
        <dbReference type="ARBA" id="ARBA00023004"/>
    </source>
</evidence>
<organism evidence="11">
    <name type="scientific">marine metagenome</name>
    <dbReference type="NCBI Taxonomy" id="408172"/>
    <lineage>
        <taxon>unclassified sequences</taxon>
        <taxon>metagenomes</taxon>
        <taxon>ecological metagenomes</taxon>
    </lineage>
</organism>
<protein>
    <recommendedName>
        <fullName evidence="10">TonB-dependent receptor-like beta-barrel domain-containing protein</fullName>
    </recommendedName>
</protein>
<dbReference type="PROSITE" id="PS52016">
    <property type="entry name" value="TONB_DEPENDENT_REC_3"/>
    <property type="match status" value="1"/>
</dbReference>
<keyword evidence="2" id="KW-0813">Transport</keyword>
<dbReference type="InterPro" id="IPR000531">
    <property type="entry name" value="Beta-barrel_TonB"/>
</dbReference>
<keyword evidence="8" id="KW-0472">Membrane</keyword>
<evidence type="ECO:0000256" key="6">
    <source>
        <dbReference type="ARBA" id="ARBA00023065"/>
    </source>
</evidence>
<keyword evidence="9" id="KW-0998">Cell outer membrane</keyword>
<keyword evidence="4" id="KW-0812">Transmembrane</keyword>
<evidence type="ECO:0000256" key="2">
    <source>
        <dbReference type="ARBA" id="ARBA00022448"/>
    </source>
</evidence>
<proteinExistence type="predicted"/>
<dbReference type="SUPFAM" id="SSF56935">
    <property type="entry name" value="Porins"/>
    <property type="match status" value="1"/>
</dbReference>
<accession>A0A382PB32</accession>
<evidence type="ECO:0000313" key="11">
    <source>
        <dbReference type="EMBL" id="SVC70624.1"/>
    </source>
</evidence>
<dbReference type="GO" id="GO:0006826">
    <property type="term" value="P:iron ion transport"/>
    <property type="evidence" value="ECO:0007669"/>
    <property type="project" value="UniProtKB-KW"/>
</dbReference>
<dbReference type="InterPro" id="IPR039426">
    <property type="entry name" value="TonB-dep_rcpt-like"/>
</dbReference>
<evidence type="ECO:0000256" key="4">
    <source>
        <dbReference type="ARBA" id="ARBA00022692"/>
    </source>
</evidence>
<dbReference type="GO" id="GO:0009279">
    <property type="term" value="C:cell outer membrane"/>
    <property type="evidence" value="ECO:0007669"/>
    <property type="project" value="UniProtKB-SubCell"/>
</dbReference>
<keyword evidence="5" id="KW-0408">Iron</keyword>
<gene>
    <name evidence="11" type="ORF">METZ01_LOCUS323478</name>
</gene>
<evidence type="ECO:0000256" key="8">
    <source>
        <dbReference type="ARBA" id="ARBA00023136"/>
    </source>
</evidence>
<evidence type="ECO:0000256" key="9">
    <source>
        <dbReference type="ARBA" id="ARBA00023237"/>
    </source>
</evidence>
<feature type="domain" description="TonB-dependent receptor-like beta-barrel" evidence="10">
    <location>
        <begin position="2"/>
        <end position="276"/>
    </location>
</feature>
<dbReference type="Gene3D" id="2.40.170.20">
    <property type="entry name" value="TonB-dependent receptor, beta-barrel domain"/>
    <property type="match status" value="1"/>
</dbReference>
<dbReference type="EMBL" id="UINC01106161">
    <property type="protein sequence ID" value="SVC70624.1"/>
    <property type="molecule type" value="Genomic_DNA"/>
</dbReference>
<feature type="non-terminal residue" evidence="11">
    <location>
        <position position="1"/>
    </location>
</feature>
<dbReference type="Pfam" id="PF00593">
    <property type="entry name" value="TonB_dep_Rec_b-barrel"/>
    <property type="match status" value="1"/>
</dbReference>
<name>A0A382PB32_9ZZZZ</name>
<reference evidence="11" key="1">
    <citation type="submission" date="2018-05" db="EMBL/GenBank/DDBJ databases">
        <authorList>
            <person name="Lanie J.A."/>
            <person name="Ng W.-L."/>
            <person name="Kazmierczak K.M."/>
            <person name="Andrzejewski T.M."/>
            <person name="Davidsen T.M."/>
            <person name="Wayne K.J."/>
            <person name="Tettelin H."/>
            <person name="Glass J.I."/>
            <person name="Rusch D."/>
            <person name="Podicherti R."/>
            <person name="Tsui H.-C.T."/>
            <person name="Winkler M.E."/>
        </authorList>
    </citation>
    <scope>NUCLEOTIDE SEQUENCE</scope>
</reference>
<dbReference type="PANTHER" id="PTHR32552">
    <property type="entry name" value="FERRICHROME IRON RECEPTOR-RELATED"/>
    <property type="match status" value="1"/>
</dbReference>
<keyword evidence="6" id="KW-0406">Ion transport</keyword>
<sequence>LDYELNDQVTLTVGGRSIDEDKRSQACDGGYPACPNLNTDASAGWTKFTPKVALKYQLNPDVMMYALHSKGYRSGGFNGRWGSLNSATIPYDPETVTNTEFGVKTTLKDNRVHFNFTVFSMDYEDKQIDVDVVDTSAALGRSTVAANVAEATFRGIEIEIHALVNENFSIDANLGTLAAEFGEFFADFTGSGVDADYSYLEPLRAPRLTWTLGGTYNFPGISRGEAYVRASAHHIGDHHVSQLNTPTTFNEDQTLVDFSVNRVIDNAKISVFGRNLTNEEGFTVGYDVFAGAAWSYAMARAPRTWGVEMTYSF</sequence>
<evidence type="ECO:0000259" key="10">
    <source>
        <dbReference type="Pfam" id="PF00593"/>
    </source>
</evidence>
<dbReference type="AlphaFoldDB" id="A0A382PB32"/>